<reference evidence="3 4" key="1">
    <citation type="submission" date="2017-11" db="EMBL/GenBank/DDBJ databases">
        <title>Draft Genome Sequence of Methylobacter psychrotolerans Sph1T, an Obligate Methanotroph from Low-Temperature Environments.</title>
        <authorList>
            <person name="Oshkin I.Y."/>
            <person name="Miroshnikov K."/>
            <person name="Belova S.E."/>
            <person name="Korzhenkov A."/>
            <person name="Toshchakov S.V."/>
            <person name="Dedysh S.N."/>
        </authorList>
    </citation>
    <scope>NUCLEOTIDE SEQUENCE [LARGE SCALE GENOMIC DNA]</scope>
    <source>
        <strain evidence="3 4">Sph1</strain>
    </source>
</reference>
<proteinExistence type="predicted"/>
<dbReference type="EMBL" id="PGFZ01000032">
    <property type="protein sequence ID" value="POZ49669.1"/>
    <property type="molecule type" value="Genomic_DNA"/>
</dbReference>
<dbReference type="Pfam" id="PF03432">
    <property type="entry name" value="Relaxase"/>
    <property type="match status" value="1"/>
</dbReference>
<dbReference type="InterPro" id="IPR005094">
    <property type="entry name" value="Endonuclease_MobA/VirD2"/>
</dbReference>
<sequence>MIIKGKTSTGRGLGAYLLQDKNDRAEVWGIRGDIPRDLKDTLDDWRSDSLGTSCTKPLYHVQLNPDRTLSRDEWGQAIAIFEKAMGFEKQPRAIVLHEYKGREHLHLVYSRIDGQGKALSDSWNYAIHEKAAREIEHALGMEQTQGAFIGREGGRPERSPDHAAIQQGERTEKDPREIKAEVSALYQSAAGDGAAFIAALENEGYTLAKGISRCYVIVDDIGGIHNLTRAAGAKATELRETLSSYPLQDLPEAKTIQRERLEQAKFRDMDSGRRLCLSRGR</sequence>
<comment type="caution">
    <text evidence="3">The sequence shown here is derived from an EMBL/GenBank/DDBJ whole genome shotgun (WGS) entry which is preliminary data.</text>
</comment>
<feature type="domain" description="MobA/VirD2-like nuclease" evidence="2">
    <location>
        <begin position="16"/>
        <end position="140"/>
    </location>
</feature>
<name>A0A2S5CFT7_9GAMM</name>
<organism evidence="3 4">
    <name type="scientific">Methylovulum psychrotolerans</name>
    <dbReference type="NCBI Taxonomy" id="1704499"/>
    <lineage>
        <taxon>Bacteria</taxon>
        <taxon>Pseudomonadati</taxon>
        <taxon>Pseudomonadota</taxon>
        <taxon>Gammaproteobacteria</taxon>
        <taxon>Methylococcales</taxon>
        <taxon>Methylococcaceae</taxon>
        <taxon>Methylovulum</taxon>
    </lineage>
</organism>
<feature type="compositionally biased region" description="Basic and acidic residues" evidence="1">
    <location>
        <begin position="152"/>
        <end position="161"/>
    </location>
</feature>
<evidence type="ECO:0000313" key="3">
    <source>
        <dbReference type="EMBL" id="POZ49669.1"/>
    </source>
</evidence>
<dbReference type="RefSeq" id="WP_103975943.1">
    <property type="nucleotide sequence ID" value="NZ_PGFZ01000032.1"/>
</dbReference>
<protein>
    <recommendedName>
        <fullName evidence="2">MobA/VirD2-like nuclease domain-containing protein</fullName>
    </recommendedName>
</protein>
<feature type="region of interest" description="Disordered" evidence="1">
    <location>
        <begin position="149"/>
        <end position="175"/>
    </location>
</feature>
<dbReference type="Proteomes" id="UP000237423">
    <property type="component" value="Unassembled WGS sequence"/>
</dbReference>
<dbReference type="AlphaFoldDB" id="A0A2S5CFT7"/>
<accession>A0A2S5CFT7</accession>
<evidence type="ECO:0000313" key="4">
    <source>
        <dbReference type="Proteomes" id="UP000237423"/>
    </source>
</evidence>
<gene>
    <name evidence="3" type="ORF">AADEFJLK_04562</name>
</gene>
<evidence type="ECO:0000259" key="2">
    <source>
        <dbReference type="Pfam" id="PF03432"/>
    </source>
</evidence>
<evidence type="ECO:0000256" key="1">
    <source>
        <dbReference type="SAM" id="MobiDB-lite"/>
    </source>
</evidence>